<evidence type="ECO:0000313" key="1">
    <source>
        <dbReference type="EMBL" id="QJA53614.1"/>
    </source>
</evidence>
<proteinExistence type="predicted"/>
<dbReference type="EMBL" id="MT143126">
    <property type="protein sequence ID" value="QJA93159.1"/>
    <property type="molecule type" value="Genomic_DNA"/>
</dbReference>
<protein>
    <submittedName>
        <fullName evidence="1">Uncharacterized protein</fullName>
    </submittedName>
</protein>
<sequence>MEFGIKKITETTVDDEEKGIMTKFAVKAISVGEAEVEIVIKENGMCNYQLGDRLELKKIQSQTTLVPIKKGPGKPKKEE</sequence>
<evidence type="ECO:0000313" key="2">
    <source>
        <dbReference type="EMBL" id="QJA93159.1"/>
    </source>
</evidence>
<gene>
    <name evidence="2" type="ORF">MM415B04345_0010</name>
    <name evidence="1" type="ORF">TM448A03744_0012</name>
</gene>
<accession>A0A6H2A1C4</accession>
<name>A0A6H2A1C4_9ZZZZ</name>
<reference evidence="1" key="1">
    <citation type="submission" date="2020-03" db="EMBL/GenBank/DDBJ databases">
        <title>The deep terrestrial virosphere.</title>
        <authorList>
            <person name="Holmfeldt K."/>
            <person name="Nilsson E."/>
            <person name="Simone D."/>
            <person name="Lopez-Fernandez M."/>
            <person name="Wu X."/>
            <person name="de Brujin I."/>
            <person name="Lundin D."/>
            <person name="Andersson A."/>
            <person name="Bertilsson S."/>
            <person name="Dopson M."/>
        </authorList>
    </citation>
    <scope>NUCLEOTIDE SEQUENCE</scope>
    <source>
        <strain evidence="2">MM415B04345</strain>
        <strain evidence="1">TM448A03744</strain>
    </source>
</reference>
<dbReference type="AlphaFoldDB" id="A0A6H2A1C4"/>
<dbReference type="EMBL" id="MT144435">
    <property type="protein sequence ID" value="QJA53614.1"/>
    <property type="molecule type" value="Genomic_DNA"/>
</dbReference>
<organism evidence="1">
    <name type="scientific">viral metagenome</name>
    <dbReference type="NCBI Taxonomy" id="1070528"/>
    <lineage>
        <taxon>unclassified sequences</taxon>
        <taxon>metagenomes</taxon>
        <taxon>organismal metagenomes</taxon>
    </lineage>
</organism>